<dbReference type="PANTHER" id="PTHR47124:SF1">
    <property type="entry name" value="F-BOX PROTEIN SKIP8"/>
    <property type="match status" value="1"/>
</dbReference>
<dbReference type="Pfam" id="PF12937">
    <property type="entry name" value="F-box-like"/>
    <property type="match status" value="1"/>
</dbReference>
<dbReference type="EMBL" id="JABFUD020000022">
    <property type="protein sequence ID" value="KAI5062541.1"/>
    <property type="molecule type" value="Genomic_DNA"/>
</dbReference>
<keyword evidence="4" id="KW-1185">Reference proteome</keyword>
<dbReference type="Pfam" id="PF13474">
    <property type="entry name" value="SnoaL_3"/>
    <property type="match status" value="1"/>
</dbReference>
<dbReference type="PANTHER" id="PTHR47124">
    <property type="entry name" value="F-BOX PROTEIN SKIP8"/>
    <property type="match status" value="1"/>
</dbReference>
<sequence length="284" mass="33090">MFYDLRRDPWKLDSGRRMVGTRFVVAQSAISLSFLLYLVLGFANSRRRTKNRTIVGLRNMTCKCNGDRLEQVQQPPFAYPQPGASIMEQLVPEITQHMLSYLDYQSLCNVSMTNSCMRRVANDDSIWKALFHKDFTVEQSCVMAPCGWKAHYAVTKAVLEVNRNFYKSFHAKSIKGMNRLWLHSDYVKCIHPNGECLSGYESIMEHWRTIFSWNQRFEFDLQDERVRVFGNVAWVTLKESINSSPDLIMTTNVFELHHGHWYMVHHHSSLQLEGGNFDFGPFVN</sequence>
<dbReference type="InterPro" id="IPR001810">
    <property type="entry name" value="F-box_dom"/>
</dbReference>
<evidence type="ECO:0000313" key="3">
    <source>
        <dbReference type="EMBL" id="KAI5062541.1"/>
    </source>
</evidence>
<dbReference type="Gene3D" id="1.20.1280.50">
    <property type="match status" value="1"/>
</dbReference>
<dbReference type="InterPro" id="IPR037401">
    <property type="entry name" value="SnoaL-like"/>
</dbReference>
<dbReference type="InterPro" id="IPR044260">
    <property type="entry name" value="SKIP8-like"/>
</dbReference>
<proteinExistence type="predicted"/>
<dbReference type="Proteomes" id="UP000886520">
    <property type="component" value="Chromosome 22"/>
</dbReference>
<dbReference type="OrthoDB" id="1901658at2759"/>
<keyword evidence="1" id="KW-1133">Transmembrane helix</keyword>
<evidence type="ECO:0000256" key="1">
    <source>
        <dbReference type="SAM" id="Phobius"/>
    </source>
</evidence>
<protein>
    <recommendedName>
        <fullName evidence="2">F-box domain-containing protein</fullName>
    </recommendedName>
</protein>
<dbReference type="InterPro" id="IPR036047">
    <property type="entry name" value="F-box-like_dom_sf"/>
</dbReference>
<dbReference type="AlphaFoldDB" id="A0A9D4U6N7"/>
<feature type="transmembrane region" description="Helical" evidence="1">
    <location>
        <begin position="20"/>
        <end position="43"/>
    </location>
</feature>
<dbReference type="Gene3D" id="3.10.450.50">
    <property type="match status" value="1"/>
</dbReference>
<reference evidence="3" key="1">
    <citation type="submission" date="2021-01" db="EMBL/GenBank/DDBJ databases">
        <title>Adiantum capillus-veneris genome.</title>
        <authorList>
            <person name="Fang Y."/>
            <person name="Liao Q."/>
        </authorList>
    </citation>
    <scope>NUCLEOTIDE SEQUENCE</scope>
    <source>
        <strain evidence="3">H3</strain>
        <tissue evidence="3">Leaf</tissue>
    </source>
</reference>
<dbReference type="InterPro" id="IPR032710">
    <property type="entry name" value="NTF2-like_dom_sf"/>
</dbReference>
<gene>
    <name evidence="3" type="ORF">GOP47_0023080</name>
</gene>
<evidence type="ECO:0000259" key="2">
    <source>
        <dbReference type="PROSITE" id="PS50181"/>
    </source>
</evidence>
<comment type="caution">
    <text evidence="3">The sequence shown here is derived from an EMBL/GenBank/DDBJ whole genome shotgun (WGS) entry which is preliminary data.</text>
</comment>
<dbReference type="SUPFAM" id="SSF81383">
    <property type="entry name" value="F-box domain"/>
    <property type="match status" value="1"/>
</dbReference>
<feature type="domain" description="F-box" evidence="2">
    <location>
        <begin position="84"/>
        <end position="130"/>
    </location>
</feature>
<dbReference type="CDD" id="cd22117">
    <property type="entry name" value="F-box_FBXL4"/>
    <property type="match status" value="1"/>
</dbReference>
<dbReference type="SMART" id="SM00256">
    <property type="entry name" value="FBOX"/>
    <property type="match status" value="1"/>
</dbReference>
<dbReference type="SUPFAM" id="SSF54427">
    <property type="entry name" value="NTF2-like"/>
    <property type="match status" value="1"/>
</dbReference>
<keyword evidence="1" id="KW-0812">Transmembrane</keyword>
<accession>A0A9D4U6N7</accession>
<keyword evidence="1" id="KW-0472">Membrane</keyword>
<name>A0A9D4U6N7_ADICA</name>
<evidence type="ECO:0000313" key="4">
    <source>
        <dbReference type="Proteomes" id="UP000886520"/>
    </source>
</evidence>
<dbReference type="PROSITE" id="PS50181">
    <property type="entry name" value="FBOX"/>
    <property type="match status" value="1"/>
</dbReference>
<organism evidence="3 4">
    <name type="scientific">Adiantum capillus-veneris</name>
    <name type="common">Maidenhair fern</name>
    <dbReference type="NCBI Taxonomy" id="13818"/>
    <lineage>
        <taxon>Eukaryota</taxon>
        <taxon>Viridiplantae</taxon>
        <taxon>Streptophyta</taxon>
        <taxon>Embryophyta</taxon>
        <taxon>Tracheophyta</taxon>
        <taxon>Polypodiopsida</taxon>
        <taxon>Polypodiidae</taxon>
        <taxon>Polypodiales</taxon>
        <taxon>Pteridineae</taxon>
        <taxon>Pteridaceae</taxon>
        <taxon>Vittarioideae</taxon>
        <taxon>Adiantum</taxon>
    </lineage>
</organism>